<feature type="transmembrane region" description="Helical" evidence="2">
    <location>
        <begin position="56"/>
        <end position="75"/>
    </location>
</feature>
<feature type="transmembrane region" description="Helical" evidence="2">
    <location>
        <begin position="32"/>
        <end position="50"/>
    </location>
</feature>
<evidence type="ECO:0000313" key="3">
    <source>
        <dbReference type="EMBL" id="SMO89652.1"/>
    </source>
</evidence>
<dbReference type="Proteomes" id="UP000317289">
    <property type="component" value="Unassembled WGS sequence"/>
</dbReference>
<reference evidence="3 4" key="1">
    <citation type="submission" date="2017-05" db="EMBL/GenBank/DDBJ databases">
        <authorList>
            <person name="Varghese N."/>
            <person name="Submissions S."/>
        </authorList>
    </citation>
    <scope>NUCLEOTIDE SEQUENCE [LARGE SCALE GENOMIC DNA]</scope>
    <source>
        <strain evidence="3 4">DSM 19382</strain>
    </source>
</reference>
<feature type="compositionally biased region" description="Basic and acidic residues" evidence="1">
    <location>
        <begin position="145"/>
        <end position="160"/>
    </location>
</feature>
<dbReference type="GO" id="GO:0055085">
    <property type="term" value="P:transmembrane transport"/>
    <property type="evidence" value="ECO:0007669"/>
    <property type="project" value="InterPro"/>
</dbReference>
<keyword evidence="2" id="KW-0472">Membrane</keyword>
<accession>A0A521F0C1</accession>
<feature type="region of interest" description="Disordered" evidence="1">
    <location>
        <begin position="136"/>
        <end position="183"/>
    </location>
</feature>
<dbReference type="EMBL" id="FXTA01000006">
    <property type="protein sequence ID" value="SMO89652.1"/>
    <property type="molecule type" value="Genomic_DNA"/>
</dbReference>
<sequence>MQNQMKTKTQNKNSAFEKFSSAVCKATGSTPAFIIAFLIVVVWAVSGPFFDYSETWQLVINTGTTIITFLMVFLIQKAQNKDSLAIQLKLNELVASSEFSSNSLVDIESMTEEEMEIVQKYYRRLSELAKKDETIRTSHSIAEAQEQHSRKNKNRTENKIPNKPKSKTAKKPNSTTTSKTAKK</sequence>
<proteinExistence type="predicted"/>
<gene>
    <name evidence="3" type="ORF">SAMN06265349_10665</name>
</gene>
<evidence type="ECO:0000256" key="1">
    <source>
        <dbReference type="SAM" id="MobiDB-lite"/>
    </source>
</evidence>
<keyword evidence="2" id="KW-1133">Transmembrane helix</keyword>
<evidence type="ECO:0000313" key="4">
    <source>
        <dbReference type="Proteomes" id="UP000317289"/>
    </source>
</evidence>
<dbReference type="Pfam" id="PF04120">
    <property type="entry name" value="Iron_permease"/>
    <property type="match status" value="1"/>
</dbReference>
<protein>
    <submittedName>
        <fullName evidence="3">Low affinity Fe/Cu permease</fullName>
    </submittedName>
</protein>
<organism evidence="3 4">
    <name type="scientific">Flavobacterium resistens</name>
    <dbReference type="NCBI Taxonomy" id="443612"/>
    <lineage>
        <taxon>Bacteria</taxon>
        <taxon>Pseudomonadati</taxon>
        <taxon>Bacteroidota</taxon>
        <taxon>Flavobacteriia</taxon>
        <taxon>Flavobacteriales</taxon>
        <taxon>Flavobacteriaceae</taxon>
        <taxon>Flavobacterium</taxon>
    </lineage>
</organism>
<evidence type="ECO:0000256" key="2">
    <source>
        <dbReference type="SAM" id="Phobius"/>
    </source>
</evidence>
<feature type="compositionally biased region" description="Polar residues" evidence="1">
    <location>
        <begin position="171"/>
        <end position="183"/>
    </location>
</feature>
<dbReference type="AlphaFoldDB" id="A0A521F0C1"/>
<keyword evidence="2" id="KW-0812">Transmembrane</keyword>
<name>A0A521F0C1_9FLAO</name>
<dbReference type="InterPro" id="IPR007251">
    <property type="entry name" value="Iron_permease_Fet4"/>
</dbReference>